<protein>
    <submittedName>
        <fullName evidence="1">Uncharacterized protein</fullName>
    </submittedName>
</protein>
<dbReference type="EMBL" id="JAHRHJ020000011">
    <property type="protein sequence ID" value="KAH9295774.1"/>
    <property type="molecule type" value="Genomic_DNA"/>
</dbReference>
<keyword evidence="2" id="KW-1185">Reference proteome</keyword>
<sequence>FERIKSTKIAAYKRLVLRVQSKAHVLSRECKDLETLLHGEKRRLNCTLLELKNLERARQSSVALKIWQPESIRTRQQNVVEQTPVHTDSRIHSLKMEMDVCKERIVRFSRSI</sequence>
<organism evidence="1 2">
    <name type="scientific">Taxus chinensis</name>
    <name type="common">Chinese yew</name>
    <name type="synonym">Taxus wallichiana var. chinensis</name>
    <dbReference type="NCBI Taxonomy" id="29808"/>
    <lineage>
        <taxon>Eukaryota</taxon>
        <taxon>Viridiplantae</taxon>
        <taxon>Streptophyta</taxon>
        <taxon>Embryophyta</taxon>
        <taxon>Tracheophyta</taxon>
        <taxon>Spermatophyta</taxon>
        <taxon>Pinopsida</taxon>
        <taxon>Pinidae</taxon>
        <taxon>Conifers II</taxon>
        <taxon>Cupressales</taxon>
        <taxon>Taxaceae</taxon>
        <taxon>Taxus</taxon>
    </lineage>
</organism>
<reference evidence="1 2" key="1">
    <citation type="journal article" date="2021" name="Nat. Plants">
        <title>The Taxus genome provides insights into paclitaxel biosynthesis.</title>
        <authorList>
            <person name="Xiong X."/>
            <person name="Gou J."/>
            <person name="Liao Q."/>
            <person name="Li Y."/>
            <person name="Zhou Q."/>
            <person name="Bi G."/>
            <person name="Li C."/>
            <person name="Du R."/>
            <person name="Wang X."/>
            <person name="Sun T."/>
            <person name="Guo L."/>
            <person name="Liang H."/>
            <person name="Lu P."/>
            <person name="Wu Y."/>
            <person name="Zhang Z."/>
            <person name="Ro D.K."/>
            <person name="Shang Y."/>
            <person name="Huang S."/>
            <person name="Yan J."/>
        </authorList>
    </citation>
    <scope>NUCLEOTIDE SEQUENCE [LARGE SCALE GENOMIC DNA]</scope>
    <source>
        <strain evidence="1">Ta-2019</strain>
    </source>
</reference>
<name>A0AA38CDM1_TAXCH</name>
<accession>A0AA38CDM1</accession>
<evidence type="ECO:0000313" key="1">
    <source>
        <dbReference type="EMBL" id="KAH9295774.1"/>
    </source>
</evidence>
<evidence type="ECO:0000313" key="2">
    <source>
        <dbReference type="Proteomes" id="UP000824469"/>
    </source>
</evidence>
<comment type="caution">
    <text evidence="1">The sequence shown here is derived from an EMBL/GenBank/DDBJ whole genome shotgun (WGS) entry which is preliminary data.</text>
</comment>
<dbReference type="Proteomes" id="UP000824469">
    <property type="component" value="Unassembled WGS sequence"/>
</dbReference>
<proteinExistence type="predicted"/>
<dbReference type="AlphaFoldDB" id="A0AA38CDM1"/>
<feature type="non-terminal residue" evidence="1">
    <location>
        <position position="112"/>
    </location>
</feature>
<feature type="non-terminal residue" evidence="1">
    <location>
        <position position="1"/>
    </location>
</feature>
<gene>
    <name evidence="1" type="ORF">KI387_039362</name>
</gene>